<feature type="transmembrane region" description="Helical" evidence="7">
    <location>
        <begin position="174"/>
        <end position="194"/>
    </location>
</feature>
<dbReference type="Gene3D" id="1.10.3720.10">
    <property type="entry name" value="MetI-like"/>
    <property type="match status" value="1"/>
</dbReference>
<evidence type="ECO:0000256" key="1">
    <source>
        <dbReference type="ARBA" id="ARBA00004651"/>
    </source>
</evidence>
<keyword evidence="10" id="KW-1185">Reference proteome</keyword>
<dbReference type="InterPro" id="IPR035906">
    <property type="entry name" value="MetI-like_sf"/>
</dbReference>
<feature type="transmembrane region" description="Helical" evidence="7">
    <location>
        <begin position="28"/>
        <end position="50"/>
    </location>
</feature>
<dbReference type="AlphaFoldDB" id="A0A6G7WJ93"/>
<evidence type="ECO:0000259" key="8">
    <source>
        <dbReference type="PROSITE" id="PS50928"/>
    </source>
</evidence>
<dbReference type="Pfam" id="PF00528">
    <property type="entry name" value="BPD_transp_1"/>
    <property type="match status" value="1"/>
</dbReference>
<dbReference type="PANTHER" id="PTHR30193">
    <property type="entry name" value="ABC TRANSPORTER PERMEASE PROTEIN"/>
    <property type="match status" value="1"/>
</dbReference>
<keyword evidence="4 7" id="KW-0812">Transmembrane</keyword>
<evidence type="ECO:0000313" key="10">
    <source>
        <dbReference type="Proteomes" id="UP000501830"/>
    </source>
</evidence>
<dbReference type="SUPFAM" id="SSF161098">
    <property type="entry name" value="MetI-like"/>
    <property type="match status" value="1"/>
</dbReference>
<feature type="domain" description="ABC transmembrane type-1" evidence="8">
    <location>
        <begin position="85"/>
        <end position="298"/>
    </location>
</feature>
<keyword evidence="6 7" id="KW-0472">Membrane</keyword>
<keyword evidence="5 7" id="KW-1133">Transmembrane helix</keyword>
<dbReference type="InterPro" id="IPR000515">
    <property type="entry name" value="MetI-like"/>
</dbReference>
<feature type="transmembrane region" description="Helical" evidence="7">
    <location>
        <begin position="224"/>
        <end position="244"/>
    </location>
</feature>
<evidence type="ECO:0000256" key="7">
    <source>
        <dbReference type="RuleBase" id="RU363032"/>
    </source>
</evidence>
<evidence type="ECO:0000256" key="5">
    <source>
        <dbReference type="ARBA" id="ARBA00022989"/>
    </source>
</evidence>
<reference evidence="9 10" key="1">
    <citation type="journal article" date="2017" name="Int. J. Syst. Evol. Microbiol.">
        <title>Jeotgalibaca porci sp. nov. and Jeotgalibaca arthritidis sp. nov., isolated from pigs, and emended description of the genus Jeotgalibaca.</title>
        <authorList>
            <person name="Zamora L."/>
            <person name="Perez-Sancho M."/>
            <person name="Dominguez L."/>
            <person name="Fernandez-Garayzabal J.F."/>
            <person name="Vela A.I."/>
        </authorList>
    </citation>
    <scope>NUCLEOTIDE SEQUENCE [LARGE SCALE GENOMIC DNA]</scope>
    <source>
        <strain evidence="9 10">CCUG 69148</strain>
    </source>
</reference>
<dbReference type="InterPro" id="IPR051393">
    <property type="entry name" value="ABC_transporter_permease"/>
</dbReference>
<evidence type="ECO:0000313" key="9">
    <source>
        <dbReference type="EMBL" id="QIK52238.1"/>
    </source>
</evidence>
<feature type="transmembrane region" description="Helical" evidence="7">
    <location>
        <begin position="90"/>
        <end position="110"/>
    </location>
</feature>
<feature type="transmembrane region" description="Helical" evidence="7">
    <location>
        <begin position="122"/>
        <end position="142"/>
    </location>
</feature>
<dbReference type="Proteomes" id="UP000501830">
    <property type="component" value="Chromosome"/>
</dbReference>
<dbReference type="EMBL" id="CP049889">
    <property type="protein sequence ID" value="QIK52238.1"/>
    <property type="molecule type" value="Genomic_DNA"/>
</dbReference>
<evidence type="ECO:0000256" key="6">
    <source>
        <dbReference type="ARBA" id="ARBA00023136"/>
    </source>
</evidence>
<gene>
    <name evidence="9" type="ORF">G7058_09415</name>
</gene>
<dbReference type="GeneID" id="94553502"/>
<dbReference type="RefSeq" id="WP_166063303.1">
    <property type="nucleotide sequence ID" value="NZ_CP049889.1"/>
</dbReference>
<name>A0A6G7WJ93_9LACT</name>
<dbReference type="KEGG" id="jpo:G7058_09415"/>
<dbReference type="GO" id="GO:0055085">
    <property type="term" value="P:transmembrane transport"/>
    <property type="evidence" value="ECO:0007669"/>
    <property type="project" value="InterPro"/>
</dbReference>
<evidence type="ECO:0000256" key="4">
    <source>
        <dbReference type="ARBA" id="ARBA00022692"/>
    </source>
</evidence>
<organism evidence="9 10">
    <name type="scientific">Jeotgalibaca porci</name>
    <dbReference type="NCBI Taxonomy" id="1868793"/>
    <lineage>
        <taxon>Bacteria</taxon>
        <taxon>Bacillati</taxon>
        <taxon>Bacillota</taxon>
        <taxon>Bacilli</taxon>
        <taxon>Lactobacillales</taxon>
        <taxon>Carnobacteriaceae</taxon>
        <taxon>Jeotgalibaca</taxon>
    </lineage>
</organism>
<evidence type="ECO:0000256" key="2">
    <source>
        <dbReference type="ARBA" id="ARBA00022448"/>
    </source>
</evidence>
<keyword evidence="2 7" id="KW-0813">Transport</keyword>
<dbReference type="PROSITE" id="PS50928">
    <property type="entry name" value="ABC_TM1"/>
    <property type="match status" value="1"/>
</dbReference>
<dbReference type="CDD" id="cd06261">
    <property type="entry name" value="TM_PBP2"/>
    <property type="match status" value="1"/>
</dbReference>
<protein>
    <submittedName>
        <fullName evidence="9">Sugar ABC transporter permease</fullName>
    </submittedName>
</protein>
<dbReference type="GO" id="GO:0005886">
    <property type="term" value="C:plasma membrane"/>
    <property type="evidence" value="ECO:0007669"/>
    <property type="project" value="UniProtKB-SubCell"/>
</dbReference>
<feature type="transmembrane region" description="Helical" evidence="7">
    <location>
        <begin position="277"/>
        <end position="299"/>
    </location>
</feature>
<comment type="similarity">
    <text evidence="7">Belongs to the binding-protein-dependent transport system permease family.</text>
</comment>
<evidence type="ECO:0000256" key="3">
    <source>
        <dbReference type="ARBA" id="ARBA00022475"/>
    </source>
</evidence>
<dbReference type="PANTHER" id="PTHR30193:SF37">
    <property type="entry name" value="INNER MEMBRANE ABC TRANSPORTER PERMEASE PROTEIN YCJO"/>
    <property type="match status" value="1"/>
</dbReference>
<accession>A0A6G7WJ93</accession>
<sequence>METNTLGNTQIKKTKKSKSKLYNNEYRAAFLFILIPIIGFIIFTLFPFFVSLYGSFTDWNGIGQMNFTGLTNYKNLIKDPYFWKTLGNTFYLMLGIPVGLILSFLLASALNRKIVGKTFFRVIYYIPVVSSLAAISILWQWAYNGDFGLVNQALALIGVEGPNWLQNVNTIKPAIIIMTVWKGLGYSMLLYLAAIQSVPKTFYEAAELDGANALQRFKYITWPMVRPITFFLIVTNIIGGSQMFTEINIMTPTGGPQYSSATVVWYLWRQAFNNWKMGYASAISVVLGVLIFVITALQFHLNKRSDYKLD</sequence>
<comment type="subcellular location">
    <subcellularLocation>
        <location evidence="1 7">Cell membrane</location>
        <topology evidence="1 7">Multi-pass membrane protein</topology>
    </subcellularLocation>
</comment>
<keyword evidence="3" id="KW-1003">Cell membrane</keyword>
<proteinExistence type="inferred from homology"/>